<organism evidence="1 2">
    <name type="scientific">Paenibacillus mucilaginosus (strain KNP414)</name>
    <dbReference type="NCBI Taxonomy" id="1036673"/>
    <lineage>
        <taxon>Bacteria</taxon>
        <taxon>Bacillati</taxon>
        <taxon>Bacillota</taxon>
        <taxon>Bacilli</taxon>
        <taxon>Bacillales</taxon>
        <taxon>Paenibacillaceae</taxon>
        <taxon>Paenibacillus</taxon>
    </lineage>
</organism>
<name>F8FAJ5_PAEMK</name>
<reference evidence="2" key="1">
    <citation type="submission" date="2011-06" db="EMBL/GenBank/DDBJ databases">
        <title>Complete genome sequence of Paenibacillus mucilaginosus KNP414.</title>
        <authorList>
            <person name="Wang J."/>
            <person name="Hu S."/>
            <person name="Hu X."/>
            <person name="Zhang B."/>
            <person name="Dong D."/>
            <person name="Zhang S."/>
            <person name="Zhao K."/>
            <person name="Wu D."/>
        </authorList>
    </citation>
    <scope>NUCLEOTIDE SEQUENCE [LARGE SCALE GENOMIC DNA]</scope>
    <source>
        <strain evidence="2">KNP414</strain>
    </source>
</reference>
<dbReference type="HOGENOM" id="CLU_2845652_0_0_9"/>
<dbReference type="AlphaFoldDB" id="F8FAJ5"/>
<dbReference type="PATRIC" id="fig|1036673.3.peg.2284"/>
<dbReference type="Proteomes" id="UP000006620">
    <property type="component" value="Chromosome"/>
</dbReference>
<evidence type="ECO:0000313" key="1">
    <source>
        <dbReference type="EMBL" id="AEI41084.1"/>
    </source>
</evidence>
<sequence length="65" mass="7100">MNRSELLEQRNGTVPELGTIVCKHCEGVVDTLPTRRVQVIYGECEGCRSTGLKLTGIAAQQSYCS</sequence>
<reference evidence="1 2" key="2">
    <citation type="journal article" date="2013" name="Genome Announc.">
        <title>Genome Sequence of Growth-Improving Paenibacillus mucilaginosus Strain KNP414.</title>
        <authorList>
            <person name="Lu J.J."/>
            <person name="Wang J.F."/>
            <person name="Hu X.F."/>
        </authorList>
    </citation>
    <scope>NUCLEOTIDE SEQUENCE [LARGE SCALE GENOMIC DNA]</scope>
    <source>
        <strain evidence="1 2">KNP414</strain>
    </source>
</reference>
<protein>
    <recommendedName>
        <fullName evidence="3">GapA-binding peptide SR1P</fullName>
    </recommendedName>
</protein>
<evidence type="ECO:0000313" key="2">
    <source>
        <dbReference type="Proteomes" id="UP000006620"/>
    </source>
</evidence>
<dbReference type="KEGG" id="pms:KNP414_02523"/>
<dbReference type="RefSeq" id="WP_013916245.1">
    <property type="nucleotide sequence ID" value="NC_015690.1"/>
</dbReference>
<gene>
    <name evidence="1" type="ordered locus">KNP414_02523</name>
</gene>
<dbReference type="EMBL" id="CP002869">
    <property type="protein sequence ID" value="AEI41084.1"/>
    <property type="molecule type" value="Genomic_DNA"/>
</dbReference>
<evidence type="ECO:0008006" key="3">
    <source>
        <dbReference type="Google" id="ProtNLM"/>
    </source>
</evidence>
<proteinExistence type="predicted"/>
<accession>F8FAJ5</accession>